<feature type="compositionally biased region" description="Polar residues" evidence="1">
    <location>
        <begin position="180"/>
        <end position="191"/>
    </location>
</feature>
<reference evidence="2 3" key="1">
    <citation type="submission" date="2018-07" db="EMBL/GenBank/DDBJ databases">
        <title>Section-level genome sequencing of Aspergillus section Nigri to investigate inter- and intra-species variation.</title>
        <authorList>
            <consortium name="DOE Joint Genome Institute"/>
            <person name="Vesth T.C."/>
            <person name="Nybo J.L."/>
            <person name="Theobald S."/>
            <person name="Frisvad J.C."/>
            <person name="Larsen T.O."/>
            <person name="Nielsen K.F."/>
            <person name="Hoof J.B."/>
            <person name="Brandl J."/>
            <person name="Salamov A."/>
            <person name="Riley R."/>
            <person name="Gladden J.M."/>
            <person name="Phatale P."/>
            <person name="Nielsen M.T."/>
            <person name="Lyhne E.K."/>
            <person name="Kogle M.E."/>
            <person name="Strasser K."/>
            <person name="McDonnell E."/>
            <person name="Barry K."/>
            <person name="Clum A."/>
            <person name="Chen C."/>
            <person name="Nolan M."/>
            <person name="Sandor L."/>
            <person name="Kuo A."/>
            <person name="Lipzen A."/>
            <person name="Hainaut M."/>
            <person name="Drula E."/>
            <person name="Tsang A."/>
            <person name="Magnuson J.K."/>
            <person name="Henrissat B."/>
            <person name="Wiebenga A."/>
            <person name="Simmons B.A."/>
            <person name="Makela M.R."/>
            <person name="De vries R.P."/>
            <person name="Grigoriev I.V."/>
            <person name="Mortensen U.H."/>
            <person name="Baker S.E."/>
            <person name="Andersen M.R."/>
        </authorList>
    </citation>
    <scope>NUCLEOTIDE SEQUENCE [LARGE SCALE GENOMIC DNA]</scope>
    <source>
        <strain evidence="2 3">ATCC 13157</strain>
    </source>
</reference>
<accession>A0A370PA24</accession>
<dbReference type="EMBL" id="KZ851862">
    <property type="protein sequence ID" value="RDK39032.1"/>
    <property type="molecule type" value="Genomic_DNA"/>
</dbReference>
<feature type="compositionally biased region" description="Basic and acidic residues" evidence="1">
    <location>
        <begin position="75"/>
        <end position="104"/>
    </location>
</feature>
<keyword evidence="3" id="KW-1185">Reference proteome</keyword>
<organism evidence="2 3">
    <name type="scientific">Aspergillus phoenicis ATCC 13157</name>
    <dbReference type="NCBI Taxonomy" id="1353007"/>
    <lineage>
        <taxon>Eukaryota</taxon>
        <taxon>Fungi</taxon>
        <taxon>Dikarya</taxon>
        <taxon>Ascomycota</taxon>
        <taxon>Pezizomycotina</taxon>
        <taxon>Eurotiomycetes</taxon>
        <taxon>Eurotiomycetidae</taxon>
        <taxon>Eurotiales</taxon>
        <taxon>Aspergillaceae</taxon>
        <taxon>Aspergillus</taxon>
    </lineage>
</organism>
<evidence type="ECO:0000313" key="3">
    <source>
        <dbReference type="Proteomes" id="UP000254937"/>
    </source>
</evidence>
<protein>
    <submittedName>
        <fullName evidence="2">Uncharacterized protein</fullName>
    </submittedName>
</protein>
<sequence>MVAKRARNKTKHKANDKAKDNAKAKAKVRTPNMRHYLSISAYLQWHSKSNIQKFSAPDRSASSSYKPSSDGTHNGNDEEHLDAAEIRRSQRIRVREVSKTEVRHGTKSKALPMTLDNVMSAKEPPPEDTLSPVEQPPTDITSPKEQRTDNNESVEEPIPDDVQSHGKQPADDIQPPREQPLNQNESLGEQPTDNKEPVEEQRPNDITSVEELPPDDMESLREPHQKLKEKKYRNSEKQCQKLNRRYRKISKQQQKMSKQHLKTNKQYLREKRQHQKLKTRHRLLKDEHHLRTEQSATLKEQCQEMKAKYQKMKERVDWLEGWTAEALHKYHYLAADPSGWECRSHDYYEKEFFGLWALLRNWAERHAHEETTVLDSLPANYKKDLVKSLDGYCAQIDLEEILGALELGDIFGTEIVTMFLVKDCIERFFLNPFWYIVPHPGEGTEYDEEVLPRATRFGTGLHELLKKFDADGKEGFLAQSWRLWTARLCSTNVRADQSSFAKSMITRRNLMVEVMVKQVMAHELVKPLLKTSPDEKSVAIIERSLTRAYQHAAELSVRLSKDDHYVVFRNLHEIGEVFDESNPDMEADSSQAFDSDHLNGHRVMSMTYPAVYFCGGFISPDYRQRIVKANVFVEDKTTVTMTDSTCE</sequence>
<dbReference type="AlphaFoldDB" id="A0A370PA24"/>
<feature type="compositionally biased region" description="Polar residues" evidence="1">
    <location>
        <begin position="60"/>
        <end position="74"/>
    </location>
</feature>
<feature type="compositionally biased region" description="Basic and acidic residues" evidence="1">
    <location>
        <begin position="218"/>
        <end position="236"/>
    </location>
</feature>
<feature type="compositionally biased region" description="Basic and acidic residues" evidence="1">
    <location>
        <begin position="13"/>
        <end position="23"/>
    </location>
</feature>
<proteinExistence type="predicted"/>
<dbReference type="Proteomes" id="UP000254937">
    <property type="component" value="Unassembled WGS sequence"/>
</dbReference>
<feature type="compositionally biased region" description="Basic residues" evidence="1">
    <location>
        <begin position="1"/>
        <end position="12"/>
    </location>
</feature>
<evidence type="ECO:0000313" key="2">
    <source>
        <dbReference type="EMBL" id="RDK39032.1"/>
    </source>
</evidence>
<evidence type="ECO:0000256" key="1">
    <source>
        <dbReference type="SAM" id="MobiDB-lite"/>
    </source>
</evidence>
<feature type="region of interest" description="Disordered" evidence="1">
    <location>
        <begin position="1"/>
        <end position="31"/>
    </location>
</feature>
<gene>
    <name evidence="2" type="ORF">M752DRAFT_305581</name>
</gene>
<feature type="region of interest" description="Disordered" evidence="1">
    <location>
        <begin position="53"/>
        <end position="236"/>
    </location>
</feature>
<feature type="compositionally biased region" description="Basic and acidic residues" evidence="1">
    <location>
        <begin position="192"/>
        <end position="203"/>
    </location>
</feature>
<name>A0A370PA24_ASPPH</name>